<organism evidence="2 3">
    <name type="scientific">Salix koriyanagi</name>
    <dbReference type="NCBI Taxonomy" id="2511006"/>
    <lineage>
        <taxon>Eukaryota</taxon>
        <taxon>Viridiplantae</taxon>
        <taxon>Streptophyta</taxon>
        <taxon>Embryophyta</taxon>
        <taxon>Tracheophyta</taxon>
        <taxon>Spermatophyta</taxon>
        <taxon>Magnoliopsida</taxon>
        <taxon>eudicotyledons</taxon>
        <taxon>Gunneridae</taxon>
        <taxon>Pentapetalae</taxon>
        <taxon>rosids</taxon>
        <taxon>fabids</taxon>
        <taxon>Malpighiales</taxon>
        <taxon>Salicaceae</taxon>
        <taxon>Saliceae</taxon>
        <taxon>Salix</taxon>
    </lineage>
</organism>
<keyword evidence="1" id="KW-0812">Transmembrane</keyword>
<name>A0A9Q0QLI5_9ROSI</name>
<dbReference type="AlphaFoldDB" id="A0A9Q0QLI5"/>
<feature type="transmembrane region" description="Helical" evidence="1">
    <location>
        <begin position="21"/>
        <end position="40"/>
    </location>
</feature>
<keyword evidence="3" id="KW-1185">Reference proteome</keyword>
<dbReference type="EMBL" id="JAPFFM010000015">
    <property type="protein sequence ID" value="KAJ6708547.1"/>
    <property type="molecule type" value="Genomic_DNA"/>
</dbReference>
<evidence type="ECO:0000313" key="2">
    <source>
        <dbReference type="EMBL" id="KAJ6708547.1"/>
    </source>
</evidence>
<protein>
    <submittedName>
        <fullName evidence="2">Uncharacterized protein</fullName>
    </submittedName>
</protein>
<keyword evidence="1" id="KW-0472">Membrane</keyword>
<evidence type="ECO:0000313" key="3">
    <source>
        <dbReference type="Proteomes" id="UP001151752"/>
    </source>
</evidence>
<gene>
    <name evidence="2" type="ORF">OIU74_009791</name>
</gene>
<evidence type="ECO:0000256" key="1">
    <source>
        <dbReference type="SAM" id="Phobius"/>
    </source>
</evidence>
<feature type="transmembrane region" description="Helical" evidence="1">
    <location>
        <begin position="60"/>
        <end position="80"/>
    </location>
</feature>
<comment type="caution">
    <text evidence="2">The sequence shown here is derived from an EMBL/GenBank/DDBJ whole genome shotgun (WGS) entry which is preliminary data.</text>
</comment>
<proteinExistence type="predicted"/>
<accession>A0A9Q0QLI5</accession>
<sequence>MGRYFRIQSRAIRDHDHGRMIKLGVQAVDAHIIIDLLRGLLTLFFDPAISGLVGFKRDPFWAHTLAALLCLGPTVVIKAIDALCRAHRNRLAPSLGLRKTNEWMAQLQFQ</sequence>
<dbReference type="Proteomes" id="UP001151752">
    <property type="component" value="Chromosome 2"/>
</dbReference>
<reference evidence="2" key="1">
    <citation type="submission" date="2022-11" db="EMBL/GenBank/DDBJ databases">
        <authorList>
            <person name="Hyden B.L."/>
            <person name="Feng K."/>
            <person name="Yates T."/>
            <person name="Jawdy S."/>
            <person name="Smart L.B."/>
            <person name="Muchero W."/>
        </authorList>
    </citation>
    <scope>NUCLEOTIDE SEQUENCE</scope>
    <source>
        <tissue evidence="2">Shoot tip</tissue>
    </source>
</reference>
<reference evidence="2" key="2">
    <citation type="journal article" date="2023" name="Int. J. Mol. Sci.">
        <title>De Novo Assembly and Annotation of 11 Diverse Shrub Willow (Salix) Genomes Reveals Novel Gene Organization in Sex-Linked Regions.</title>
        <authorList>
            <person name="Hyden B."/>
            <person name="Feng K."/>
            <person name="Yates T.B."/>
            <person name="Jawdy S."/>
            <person name="Cereghino C."/>
            <person name="Smart L.B."/>
            <person name="Muchero W."/>
        </authorList>
    </citation>
    <scope>NUCLEOTIDE SEQUENCE</scope>
    <source>
        <tissue evidence="2">Shoot tip</tissue>
    </source>
</reference>
<keyword evidence="1" id="KW-1133">Transmembrane helix</keyword>